<accession>A0A7T4K609</accession>
<dbReference type="CDD" id="cd00082">
    <property type="entry name" value="HisKA"/>
    <property type="match status" value="1"/>
</dbReference>
<dbReference type="GO" id="GO:0000155">
    <property type="term" value="F:phosphorelay sensor kinase activity"/>
    <property type="evidence" value="ECO:0007669"/>
    <property type="project" value="InterPro"/>
</dbReference>
<dbReference type="EC" id="2.7.13.3" evidence="3"/>
<organism evidence="13 14">
    <name type="scientific">Anaerococcus vaginalis</name>
    <dbReference type="NCBI Taxonomy" id="33037"/>
    <lineage>
        <taxon>Bacteria</taxon>
        <taxon>Bacillati</taxon>
        <taxon>Bacillota</taxon>
        <taxon>Tissierellia</taxon>
        <taxon>Tissierellales</taxon>
        <taxon>Peptoniphilaceae</taxon>
        <taxon>Anaerococcus</taxon>
    </lineage>
</organism>
<dbReference type="AlphaFoldDB" id="A0A7T4K609"/>
<dbReference type="KEGG" id="avg:I6H45_03130"/>
<dbReference type="InterPro" id="IPR004358">
    <property type="entry name" value="Sig_transdc_His_kin-like_C"/>
</dbReference>
<feature type="transmembrane region" description="Helical" evidence="11">
    <location>
        <begin position="12"/>
        <end position="31"/>
    </location>
</feature>
<keyword evidence="4" id="KW-0597">Phosphoprotein</keyword>
<comment type="subcellular location">
    <subcellularLocation>
        <location evidence="2">Membrane</location>
        <topology evidence="2">Multi-pass membrane protein</topology>
    </subcellularLocation>
</comment>
<evidence type="ECO:0000256" key="10">
    <source>
        <dbReference type="ARBA" id="ARBA00023136"/>
    </source>
</evidence>
<dbReference type="Pfam" id="PF00512">
    <property type="entry name" value="HisKA"/>
    <property type="match status" value="1"/>
</dbReference>
<dbReference type="EMBL" id="CP066014">
    <property type="protein sequence ID" value="QQB62485.1"/>
    <property type="molecule type" value="Genomic_DNA"/>
</dbReference>
<evidence type="ECO:0000256" key="6">
    <source>
        <dbReference type="ARBA" id="ARBA00022692"/>
    </source>
</evidence>
<keyword evidence="8 11" id="KW-1133">Transmembrane helix</keyword>
<dbReference type="Gene3D" id="1.10.287.130">
    <property type="match status" value="1"/>
</dbReference>
<dbReference type="InterPro" id="IPR036890">
    <property type="entry name" value="HATPase_C_sf"/>
</dbReference>
<evidence type="ECO:0000256" key="11">
    <source>
        <dbReference type="SAM" id="Phobius"/>
    </source>
</evidence>
<dbReference type="InterPro" id="IPR003594">
    <property type="entry name" value="HATPase_dom"/>
</dbReference>
<feature type="domain" description="Histidine kinase" evidence="12">
    <location>
        <begin position="150"/>
        <end position="359"/>
    </location>
</feature>
<evidence type="ECO:0000256" key="7">
    <source>
        <dbReference type="ARBA" id="ARBA00022777"/>
    </source>
</evidence>
<dbReference type="SMART" id="SM00387">
    <property type="entry name" value="HATPase_c"/>
    <property type="match status" value="1"/>
</dbReference>
<evidence type="ECO:0000259" key="12">
    <source>
        <dbReference type="PROSITE" id="PS50109"/>
    </source>
</evidence>
<name>A0A7T4K609_9FIRM</name>
<dbReference type="InterPro" id="IPR050398">
    <property type="entry name" value="HssS/ArlS-like"/>
</dbReference>
<evidence type="ECO:0000256" key="2">
    <source>
        <dbReference type="ARBA" id="ARBA00004141"/>
    </source>
</evidence>
<proteinExistence type="predicted"/>
<protein>
    <recommendedName>
        <fullName evidence="3">histidine kinase</fullName>
        <ecNumber evidence="3">2.7.13.3</ecNumber>
    </recommendedName>
</protein>
<dbReference type="Proteomes" id="UP000595276">
    <property type="component" value="Chromosome"/>
</dbReference>
<keyword evidence="7 13" id="KW-0418">Kinase</keyword>
<keyword evidence="6 11" id="KW-0812">Transmembrane</keyword>
<dbReference type="RefSeq" id="WP_004838444.1">
    <property type="nucleotide sequence ID" value="NZ_CP066014.1"/>
</dbReference>
<dbReference type="Pfam" id="PF02518">
    <property type="entry name" value="HATPase_c"/>
    <property type="match status" value="1"/>
</dbReference>
<gene>
    <name evidence="13" type="ORF">I6H45_03130</name>
</gene>
<dbReference type="SMART" id="SM00388">
    <property type="entry name" value="HisKA"/>
    <property type="match status" value="1"/>
</dbReference>
<dbReference type="SUPFAM" id="SSF55874">
    <property type="entry name" value="ATPase domain of HSP90 chaperone/DNA topoisomerase II/histidine kinase"/>
    <property type="match status" value="1"/>
</dbReference>
<evidence type="ECO:0000256" key="9">
    <source>
        <dbReference type="ARBA" id="ARBA00023012"/>
    </source>
</evidence>
<dbReference type="PANTHER" id="PTHR45528">
    <property type="entry name" value="SENSOR HISTIDINE KINASE CPXA"/>
    <property type="match status" value="1"/>
</dbReference>
<evidence type="ECO:0000256" key="4">
    <source>
        <dbReference type="ARBA" id="ARBA00022553"/>
    </source>
</evidence>
<dbReference type="InterPro" id="IPR005467">
    <property type="entry name" value="His_kinase_dom"/>
</dbReference>
<dbReference type="PROSITE" id="PS50109">
    <property type="entry name" value="HIS_KIN"/>
    <property type="match status" value="1"/>
</dbReference>
<feature type="transmembrane region" description="Helical" evidence="11">
    <location>
        <begin position="67"/>
        <end position="86"/>
    </location>
</feature>
<keyword evidence="9" id="KW-0902">Two-component regulatory system</keyword>
<evidence type="ECO:0000313" key="13">
    <source>
        <dbReference type="EMBL" id="QQB62485.1"/>
    </source>
</evidence>
<dbReference type="PRINTS" id="PR00344">
    <property type="entry name" value="BCTRLSENSOR"/>
</dbReference>
<evidence type="ECO:0000256" key="5">
    <source>
        <dbReference type="ARBA" id="ARBA00022679"/>
    </source>
</evidence>
<dbReference type="GO" id="GO:0005886">
    <property type="term" value="C:plasma membrane"/>
    <property type="evidence" value="ECO:0007669"/>
    <property type="project" value="TreeGrafter"/>
</dbReference>
<sequence length="359" mass="41697">MLTKEKRLLIKSLLFFLLILFIVYIILGSNIHDIFVKNYLFETKEVKYLGKVYTSGILDWQILRNHIVIGIICVFIITFYINYIFFQNESKNFVNNITQRIISIRKGEKVKDGLEFISIDREIEELIKLENDLSEKIKAQFIEYNQEMMFLAHDLKTPLTAIIGYTNLLIDNPELDRQKGNKYLEIVLDSSHQLETLINKFFELSKYSVQSDLLTKQNIKLEDIIIEIQESLYVERKKHDITLSNNLEENVYVDVNSELFARALINIYRNAVKYADRGSEVITNLTVNNQDKVSLSITNKFSSVNKVDVNKIFNTFYRGENSYEGNGLGLAIAKTIIEKQGSTIKAFQENNELTIVVEI</sequence>
<dbReference type="SUPFAM" id="SSF47384">
    <property type="entry name" value="Homodimeric domain of signal transducing histidine kinase"/>
    <property type="match status" value="1"/>
</dbReference>
<keyword evidence="5" id="KW-0808">Transferase</keyword>
<evidence type="ECO:0000313" key="14">
    <source>
        <dbReference type="Proteomes" id="UP000595276"/>
    </source>
</evidence>
<evidence type="ECO:0000256" key="3">
    <source>
        <dbReference type="ARBA" id="ARBA00012438"/>
    </source>
</evidence>
<evidence type="ECO:0000256" key="8">
    <source>
        <dbReference type="ARBA" id="ARBA00022989"/>
    </source>
</evidence>
<evidence type="ECO:0000256" key="1">
    <source>
        <dbReference type="ARBA" id="ARBA00000085"/>
    </source>
</evidence>
<comment type="catalytic activity">
    <reaction evidence="1">
        <text>ATP + protein L-histidine = ADP + protein N-phospho-L-histidine.</text>
        <dbReference type="EC" id="2.7.13.3"/>
    </reaction>
</comment>
<keyword evidence="10 11" id="KW-0472">Membrane</keyword>
<dbReference type="Gene3D" id="3.30.565.10">
    <property type="entry name" value="Histidine kinase-like ATPase, C-terminal domain"/>
    <property type="match status" value="1"/>
</dbReference>
<dbReference type="InterPro" id="IPR036097">
    <property type="entry name" value="HisK_dim/P_sf"/>
</dbReference>
<dbReference type="GeneID" id="79021711"/>
<dbReference type="PANTHER" id="PTHR45528:SF8">
    <property type="entry name" value="HISTIDINE KINASE"/>
    <property type="match status" value="1"/>
</dbReference>
<reference evidence="13 14" key="1">
    <citation type="submission" date="2020-12" db="EMBL/GenBank/DDBJ databases">
        <title>FDA dAtabase for Regulatory Grade micrObial Sequences (FDA-ARGOS): Supporting development and validation of Infectious Disease Dx tests.</title>
        <authorList>
            <person name="Sproer C."/>
            <person name="Gronow S."/>
            <person name="Severitt S."/>
            <person name="Schroder I."/>
            <person name="Tallon L."/>
            <person name="Sadzewicz L."/>
            <person name="Zhao X."/>
            <person name="Boylan J."/>
            <person name="Ott S."/>
            <person name="Bowen H."/>
            <person name="Vavikolanu K."/>
            <person name="Mehta A."/>
            <person name="Aluvathingal J."/>
            <person name="Nadendla S."/>
            <person name="Lowell S."/>
            <person name="Myers T."/>
            <person name="Yan Y."/>
            <person name="Sichtig H."/>
        </authorList>
    </citation>
    <scope>NUCLEOTIDE SEQUENCE [LARGE SCALE GENOMIC DNA]</scope>
    <source>
        <strain evidence="13 14">FDAARGOS_988</strain>
    </source>
</reference>
<dbReference type="InterPro" id="IPR003661">
    <property type="entry name" value="HisK_dim/P_dom"/>
</dbReference>